<feature type="transmembrane region" description="Helical" evidence="1">
    <location>
        <begin position="616"/>
        <end position="643"/>
    </location>
</feature>
<evidence type="ECO:0000313" key="2">
    <source>
        <dbReference type="EMBL" id="MEA9355387.1"/>
    </source>
</evidence>
<organism evidence="2 3">
    <name type="scientific">Bacteriovorax antarcticus</name>
    <dbReference type="NCBI Taxonomy" id="3088717"/>
    <lineage>
        <taxon>Bacteria</taxon>
        <taxon>Pseudomonadati</taxon>
        <taxon>Bdellovibrionota</taxon>
        <taxon>Bacteriovoracia</taxon>
        <taxon>Bacteriovoracales</taxon>
        <taxon>Bacteriovoracaceae</taxon>
        <taxon>Bacteriovorax</taxon>
    </lineage>
</organism>
<feature type="transmembrane region" description="Helical" evidence="1">
    <location>
        <begin position="388"/>
        <end position="407"/>
    </location>
</feature>
<gene>
    <name evidence="2" type="ORF">SHI21_04210</name>
</gene>
<keyword evidence="1" id="KW-0472">Membrane</keyword>
<comment type="caution">
    <text evidence="2">The sequence shown here is derived from an EMBL/GenBank/DDBJ whole genome shotgun (WGS) entry which is preliminary data.</text>
</comment>
<sequence>MLFNRIIAIFKNYKQYEVDENKKTSLDIILAAVTPEAPLEARIEWIQKLIRWIRATDLFETESEKIPATKIKYLFMVMDRSPETRNKVQALLTNTLQELTSTEFFCEVGLPSQIGLIGELVDKITSKILPKKPIGHQLSELMITLFPDESDVHWLKSLDEATLNKFTELFGDQDDYPHLKSDMEDSLIYLISQIVAIGLGPGIRKRIPHKKMKSLPFFYLSGKLNLYLKTKNDPAQTELANKLMEELIELLHETEAAIAEVYVHLDRFGVSTHLVFQLERMKLFLKRTFALLEIVNSGHLTKTKISYFVAELVEQNLTQRHAMGIFSNNATLLAQKIVENNSQTGEHYIAKDKTEYWHMVSSAMGGGILTAFTVFIKNFLGTLSLNQFFYGAFSTLNYAGSFLLIQFGGYTLATKQPAATASALARKLEISENREGIEALTDEIVLLTRTQIAAVFGNLVAVIPAVLVVNVIYFYLNGHWTFTEEAAHYTIHSTDILGPSVIYAVFTGFLLWLSSVIAGWADNWYSFNQISYLITNNKKIKTVISEDGAKKLAHFLDHGITGIAGNISLGFFLGFVPVILKFVGIPLEARHVTLSTGALAAAIPTLGFEALSSPEFIRAAIGILVIGFLNLSVSFLLALTVAFKAKKISSRRKALIYRSVLTRFYQKPFSFFIPKSST</sequence>
<dbReference type="InterPro" id="IPR011385">
    <property type="entry name" value="Site-sp_rcmbase"/>
</dbReference>
<reference evidence="2 3" key="1">
    <citation type="submission" date="2023-11" db="EMBL/GenBank/DDBJ databases">
        <title>A Novel Polar Bacteriovorax (B. antarcticus) Isolated from the Biocrust in Antarctica.</title>
        <authorList>
            <person name="Mun W."/>
            <person name="Choi S.Y."/>
            <person name="Mitchell R.J."/>
        </authorList>
    </citation>
    <scope>NUCLEOTIDE SEQUENCE [LARGE SCALE GENOMIC DNA]</scope>
    <source>
        <strain evidence="2 3">PP10</strain>
    </source>
</reference>
<feature type="transmembrane region" description="Helical" evidence="1">
    <location>
        <begin position="496"/>
        <end position="521"/>
    </location>
</feature>
<evidence type="ECO:0008006" key="4">
    <source>
        <dbReference type="Google" id="ProtNLM"/>
    </source>
</evidence>
<accession>A0ABU5VQR9</accession>
<keyword evidence="1" id="KW-0812">Transmembrane</keyword>
<evidence type="ECO:0000313" key="3">
    <source>
        <dbReference type="Proteomes" id="UP001302274"/>
    </source>
</evidence>
<keyword evidence="3" id="KW-1185">Reference proteome</keyword>
<feature type="transmembrane region" description="Helical" evidence="1">
    <location>
        <begin position="356"/>
        <end position="376"/>
    </location>
</feature>
<dbReference type="RefSeq" id="WP_323574895.1">
    <property type="nucleotide sequence ID" value="NZ_JAYGJQ010000001.1"/>
</dbReference>
<dbReference type="Pfam" id="PF10136">
    <property type="entry name" value="SpecificRecomb"/>
    <property type="match status" value="1"/>
</dbReference>
<dbReference type="PIRSF" id="PIRSF015380">
    <property type="entry name" value="Site-sp_rcmb"/>
    <property type="match status" value="1"/>
</dbReference>
<dbReference type="EMBL" id="JAYGJQ010000001">
    <property type="protein sequence ID" value="MEA9355387.1"/>
    <property type="molecule type" value="Genomic_DNA"/>
</dbReference>
<feature type="transmembrane region" description="Helical" evidence="1">
    <location>
        <begin position="560"/>
        <end position="580"/>
    </location>
</feature>
<dbReference type="Proteomes" id="UP001302274">
    <property type="component" value="Unassembled WGS sequence"/>
</dbReference>
<feature type="transmembrane region" description="Helical" evidence="1">
    <location>
        <begin position="452"/>
        <end position="476"/>
    </location>
</feature>
<name>A0ABU5VQR9_9BACT</name>
<keyword evidence="1" id="KW-1133">Transmembrane helix</keyword>
<protein>
    <recommendedName>
        <fullName evidence="4">Site-specific recombinase</fullName>
    </recommendedName>
</protein>
<evidence type="ECO:0000256" key="1">
    <source>
        <dbReference type="SAM" id="Phobius"/>
    </source>
</evidence>
<proteinExistence type="predicted"/>